<sequence length="91" mass="9800">MTGELPGCIVQSPACGACGSDTEHDGDSFYCDECGLDYGEGYEDVPATFRDEEQEPCGKACGNSWHPTLRLTCEPCKLPAGHTSDCWTDCK</sequence>
<organism evidence="1 2">
    <name type="scientific">Arthrobacter phage Cote</name>
    <dbReference type="NCBI Taxonomy" id="2419953"/>
    <lineage>
        <taxon>Viruses</taxon>
        <taxon>Duplodnaviria</taxon>
        <taxon>Heunggongvirae</taxon>
        <taxon>Uroviricota</taxon>
        <taxon>Caudoviricetes</taxon>
        <taxon>Coralvirus</taxon>
        <taxon>Coralvirus coral</taxon>
    </lineage>
</organism>
<gene>
    <name evidence="1" type="primary">73</name>
    <name evidence="1" type="ORF">PBI_COTE_73</name>
</gene>
<name>A0A3G2KF70_9CAUD</name>
<dbReference type="Proteomes" id="UP000282541">
    <property type="component" value="Segment"/>
</dbReference>
<protein>
    <submittedName>
        <fullName evidence="1">Uncharacterized protein</fullName>
    </submittedName>
</protein>
<evidence type="ECO:0000313" key="1">
    <source>
        <dbReference type="EMBL" id="AYN57644.1"/>
    </source>
</evidence>
<proteinExistence type="predicted"/>
<evidence type="ECO:0000313" key="2">
    <source>
        <dbReference type="Proteomes" id="UP000282541"/>
    </source>
</evidence>
<accession>A0A3G2KF70</accession>
<dbReference type="EMBL" id="MH834608">
    <property type="protein sequence ID" value="AYN57644.1"/>
    <property type="molecule type" value="Genomic_DNA"/>
</dbReference>
<reference evidence="1 2" key="1">
    <citation type="submission" date="2018-09" db="EMBL/GenBank/DDBJ databases">
        <authorList>
            <person name="Rimple P.A."/>
            <person name="Stoner T.H."/>
            <person name="Garlena R.A."/>
            <person name="Russell D.A."/>
            <person name="Pope W.H."/>
            <person name="Jacobs-Sera D."/>
            <person name="Hatfull G.F."/>
        </authorList>
    </citation>
    <scope>NUCLEOTIDE SEQUENCE [LARGE SCALE GENOMIC DNA]</scope>
</reference>